<proteinExistence type="predicted"/>
<protein>
    <submittedName>
        <fullName evidence="1">Uncharacterized protein</fullName>
    </submittedName>
</protein>
<accession>A0AAU1M335</accession>
<organism evidence="1">
    <name type="scientific">Streptomyces sp. NBC_00148</name>
    <dbReference type="NCBI Taxonomy" id="2903626"/>
    <lineage>
        <taxon>Bacteria</taxon>
        <taxon>Bacillati</taxon>
        <taxon>Actinomycetota</taxon>
        <taxon>Actinomycetes</taxon>
        <taxon>Kitasatosporales</taxon>
        <taxon>Streptomycetaceae</taxon>
        <taxon>Streptomyces</taxon>
    </lineage>
</organism>
<dbReference type="AlphaFoldDB" id="A0AAU1M335"/>
<name>A0AAU1M335_9ACTN</name>
<reference evidence="1" key="1">
    <citation type="submission" date="2022-10" db="EMBL/GenBank/DDBJ databases">
        <title>The complete genomes of actinobacterial strains from the NBC collection.</title>
        <authorList>
            <person name="Joergensen T.S."/>
            <person name="Alvarez Arevalo M."/>
            <person name="Sterndorff E.B."/>
            <person name="Faurdal D."/>
            <person name="Vuksanovic O."/>
            <person name="Mourched A.-S."/>
            <person name="Charusanti P."/>
            <person name="Shaw S."/>
            <person name="Blin K."/>
            <person name="Weber T."/>
        </authorList>
    </citation>
    <scope>NUCLEOTIDE SEQUENCE</scope>
    <source>
        <strain evidence="1">NBC_00148</strain>
    </source>
</reference>
<sequence>MEDIELPHRGWGNGTVPVSHAPKSETTVVEIKGGTLAGFYVYGLINTPDRLEQGRMLVKHNLGGHRVRAIVPREYTHLKVKKMSNGSPFPRWKIGFRAAGSLPKLVKSVEGRHPDVLLYTGERTTLKLEVGKGYAGFSHRPLSGGEATPLEGCDGPFRGTVELPGPGLIEVDCLVRWSATLH</sequence>
<gene>
    <name evidence="1" type="ORF">OG222_34040</name>
</gene>
<evidence type="ECO:0000313" key="1">
    <source>
        <dbReference type="EMBL" id="WTQ77862.1"/>
    </source>
</evidence>
<dbReference type="EMBL" id="CP108169">
    <property type="protein sequence ID" value="WTQ77862.1"/>
    <property type="molecule type" value="Genomic_DNA"/>
</dbReference>